<evidence type="ECO:0000259" key="1">
    <source>
        <dbReference type="Pfam" id="PF01695"/>
    </source>
</evidence>
<evidence type="ECO:0000313" key="2">
    <source>
        <dbReference type="EMBL" id="MSU01887.1"/>
    </source>
</evidence>
<dbReference type="InterPro" id="IPR027417">
    <property type="entry name" value="P-loop_NTPase"/>
</dbReference>
<reference evidence="2 3" key="1">
    <citation type="submission" date="2019-09" db="EMBL/GenBank/DDBJ databases">
        <title>In-depth cultivation of the pig gut microbiome towards novel bacterial diversity and tailored functional studies.</title>
        <authorList>
            <person name="Wylensek D."/>
            <person name="Hitch T.C.A."/>
            <person name="Clavel T."/>
        </authorList>
    </citation>
    <scope>NUCLEOTIDE SEQUENCE [LARGE SCALE GENOMIC DNA]</scope>
    <source>
        <strain evidence="2 3">WCA3-693-APC-4?</strain>
    </source>
</reference>
<dbReference type="GO" id="GO:0005524">
    <property type="term" value="F:ATP binding"/>
    <property type="evidence" value="ECO:0007669"/>
    <property type="project" value="UniProtKB-KW"/>
</dbReference>
<keyword evidence="3" id="KW-1185">Reference proteome</keyword>
<keyword evidence="2" id="KW-0547">Nucleotide-binding</keyword>
<dbReference type="AlphaFoldDB" id="A0A6N7XVS6"/>
<dbReference type="Gene3D" id="3.40.50.300">
    <property type="entry name" value="P-loop containing nucleotide triphosphate hydrolases"/>
    <property type="match status" value="1"/>
</dbReference>
<accession>A0A6N7XVS6</accession>
<name>A0A6N7XVS6_9FIRM</name>
<dbReference type="GO" id="GO:0006260">
    <property type="term" value="P:DNA replication"/>
    <property type="evidence" value="ECO:0007669"/>
    <property type="project" value="TreeGrafter"/>
</dbReference>
<dbReference type="Pfam" id="PF01695">
    <property type="entry name" value="IstB_IS21"/>
    <property type="match status" value="1"/>
</dbReference>
<feature type="domain" description="IstB-like ATP-binding" evidence="1">
    <location>
        <begin position="60"/>
        <end position="212"/>
    </location>
</feature>
<sequence>MEVSSQSEKSTSSCPYNKCDGSGMFLIDDDNAKICQCQHDKIIDRKLEFANIPKEFQALTIKSFEIDIYTRPDSKTIATIAKKVAANFVKNFEEFQDEGKGLYMYSTEAGSGKTRMAISIGNALIKVKRVQVKYTKTVDLLNEITDTFNSNSEMSQKELIDSIRKVEVLILDDVGVENPTPWVKSTFYSILDSRMDNKKVTIFTSNLSLDELKHDRRLKSRIERMATPVKFPEESIRNNLARQENERLQRLLLE</sequence>
<dbReference type="PANTHER" id="PTHR30050">
    <property type="entry name" value="CHROMOSOMAL REPLICATION INITIATOR PROTEIN DNAA"/>
    <property type="match status" value="1"/>
</dbReference>
<organism evidence="2 3">
    <name type="scientific">Tissierella pigra</name>
    <dbReference type="NCBI Taxonomy" id="2607614"/>
    <lineage>
        <taxon>Bacteria</taxon>
        <taxon>Bacillati</taxon>
        <taxon>Bacillota</taxon>
        <taxon>Tissierellia</taxon>
        <taxon>Tissierellales</taxon>
        <taxon>Tissierellaceae</taxon>
        <taxon>Tissierella</taxon>
    </lineage>
</organism>
<dbReference type="PANTHER" id="PTHR30050:SF8">
    <property type="entry name" value="PRIMOSOMAL PROTEIN DNAI"/>
    <property type="match status" value="1"/>
</dbReference>
<evidence type="ECO:0000313" key="3">
    <source>
        <dbReference type="Proteomes" id="UP000469523"/>
    </source>
</evidence>
<protein>
    <submittedName>
        <fullName evidence="2">ATP-binding protein</fullName>
    </submittedName>
</protein>
<dbReference type="SUPFAM" id="SSF52540">
    <property type="entry name" value="P-loop containing nucleoside triphosphate hydrolases"/>
    <property type="match status" value="1"/>
</dbReference>
<comment type="caution">
    <text evidence="2">The sequence shown here is derived from an EMBL/GenBank/DDBJ whole genome shotgun (WGS) entry which is preliminary data.</text>
</comment>
<gene>
    <name evidence="2" type="ORF">FYJ83_10445</name>
</gene>
<dbReference type="InterPro" id="IPR002611">
    <property type="entry name" value="IstB_ATP-bd"/>
</dbReference>
<dbReference type="Proteomes" id="UP000469523">
    <property type="component" value="Unassembled WGS sequence"/>
</dbReference>
<dbReference type="EMBL" id="VUNQ01000021">
    <property type="protein sequence ID" value="MSU01887.1"/>
    <property type="molecule type" value="Genomic_DNA"/>
</dbReference>
<keyword evidence="2" id="KW-0067">ATP-binding</keyword>
<proteinExistence type="predicted"/>